<evidence type="ECO:0000259" key="3">
    <source>
        <dbReference type="PROSITE" id="PS51186"/>
    </source>
</evidence>
<sequence length="179" mass="19557">MQIAFGTPDQPDVHVLISELDAYLYSLYPAENVYALDLASLLSPGVLFAVVRDAAGEAVGCGAIVLTPAYGEIKRMYVRPQARGQGFARRLIDTLEAKAVEQGCRTFMLETGPTLSEAIILYERLGYRCRGPFGDYPDDPLSVFMQKDAGQGRAALLGRRSFRSVSGPETNLCFAATRR</sequence>
<dbReference type="GO" id="GO:0016747">
    <property type="term" value="F:acyltransferase activity, transferring groups other than amino-acyl groups"/>
    <property type="evidence" value="ECO:0007669"/>
    <property type="project" value="InterPro"/>
</dbReference>
<dbReference type="Pfam" id="PF00583">
    <property type="entry name" value="Acetyltransf_1"/>
    <property type="match status" value="1"/>
</dbReference>
<organism evidence="4 5">
    <name type="scientific">Massilia psychrophila</name>
    <dbReference type="NCBI Taxonomy" id="1603353"/>
    <lineage>
        <taxon>Bacteria</taxon>
        <taxon>Pseudomonadati</taxon>
        <taxon>Pseudomonadota</taxon>
        <taxon>Betaproteobacteria</taxon>
        <taxon>Burkholderiales</taxon>
        <taxon>Oxalobacteraceae</taxon>
        <taxon>Telluria group</taxon>
        <taxon>Massilia</taxon>
    </lineage>
</organism>
<comment type="caution">
    <text evidence="4">The sequence shown here is derived from an EMBL/GenBank/DDBJ whole genome shotgun (WGS) entry which is preliminary data.</text>
</comment>
<dbReference type="SUPFAM" id="SSF55729">
    <property type="entry name" value="Acyl-CoA N-acyltransferases (Nat)"/>
    <property type="match status" value="1"/>
</dbReference>
<proteinExistence type="predicted"/>
<keyword evidence="2" id="KW-0012">Acyltransferase</keyword>
<reference evidence="4 5" key="1">
    <citation type="submission" date="2017-10" db="EMBL/GenBank/DDBJ databases">
        <title>Massilia psychrophilum sp. nov., a novel purple-pigmented bacterium isolated from Tianshan glacier, Xinjiang Municipality, China.</title>
        <authorList>
            <person name="Wang H."/>
        </authorList>
    </citation>
    <scope>NUCLEOTIDE SEQUENCE [LARGE SCALE GENOMIC DNA]</scope>
    <source>
        <strain evidence="4 5">JCM 30813</strain>
    </source>
</reference>
<dbReference type="CDD" id="cd04301">
    <property type="entry name" value="NAT_SF"/>
    <property type="match status" value="1"/>
</dbReference>
<dbReference type="Gene3D" id="3.40.630.30">
    <property type="match status" value="1"/>
</dbReference>
<feature type="domain" description="N-acetyltransferase" evidence="3">
    <location>
        <begin position="3"/>
        <end position="150"/>
    </location>
</feature>
<evidence type="ECO:0000313" key="5">
    <source>
        <dbReference type="Proteomes" id="UP000228593"/>
    </source>
</evidence>
<dbReference type="PANTHER" id="PTHR43877">
    <property type="entry name" value="AMINOALKYLPHOSPHONATE N-ACETYLTRANSFERASE-RELATED-RELATED"/>
    <property type="match status" value="1"/>
</dbReference>
<evidence type="ECO:0000256" key="1">
    <source>
        <dbReference type="ARBA" id="ARBA00022679"/>
    </source>
</evidence>
<keyword evidence="1 4" id="KW-0808">Transferase</keyword>
<keyword evidence="5" id="KW-1185">Reference proteome</keyword>
<evidence type="ECO:0000256" key="2">
    <source>
        <dbReference type="ARBA" id="ARBA00023315"/>
    </source>
</evidence>
<name>A0A2G8T1G3_9BURK</name>
<dbReference type="OrthoDB" id="9803233at2"/>
<dbReference type="RefSeq" id="WP_099916056.1">
    <property type="nucleotide sequence ID" value="NZ_BMHS01000002.1"/>
</dbReference>
<gene>
    <name evidence="4" type="ORF">CR103_10750</name>
</gene>
<protein>
    <submittedName>
        <fullName evidence="4">GNAT family N-acetyltransferase</fullName>
    </submittedName>
</protein>
<dbReference type="InterPro" id="IPR016181">
    <property type="entry name" value="Acyl_CoA_acyltransferase"/>
</dbReference>
<dbReference type="AlphaFoldDB" id="A0A2G8T1G3"/>
<dbReference type="Proteomes" id="UP000228593">
    <property type="component" value="Unassembled WGS sequence"/>
</dbReference>
<evidence type="ECO:0000313" key="4">
    <source>
        <dbReference type="EMBL" id="PIL39822.1"/>
    </source>
</evidence>
<dbReference type="PROSITE" id="PS51186">
    <property type="entry name" value="GNAT"/>
    <property type="match status" value="1"/>
</dbReference>
<dbReference type="PANTHER" id="PTHR43877:SF2">
    <property type="entry name" value="AMINOALKYLPHOSPHONATE N-ACETYLTRANSFERASE-RELATED"/>
    <property type="match status" value="1"/>
</dbReference>
<dbReference type="InterPro" id="IPR000182">
    <property type="entry name" value="GNAT_dom"/>
</dbReference>
<accession>A0A2G8T1G3</accession>
<dbReference type="EMBL" id="PDOB01000014">
    <property type="protein sequence ID" value="PIL39822.1"/>
    <property type="molecule type" value="Genomic_DNA"/>
</dbReference>
<dbReference type="InterPro" id="IPR050832">
    <property type="entry name" value="Bact_Acetyltransf"/>
</dbReference>